<dbReference type="AlphaFoldDB" id="A0A0C2IDN0"/>
<comment type="caution">
    <text evidence="1">The sequence shown here is derived from an EMBL/GenBank/DDBJ whole genome shotgun (WGS) entry which is preliminary data.</text>
</comment>
<evidence type="ECO:0000313" key="1">
    <source>
        <dbReference type="EMBL" id="KII63428.1"/>
    </source>
</evidence>
<protein>
    <submittedName>
        <fullName evidence="1">Uncharacterized protein</fullName>
    </submittedName>
</protein>
<gene>
    <name evidence="1" type="ORF">RF11_02237</name>
</gene>
<dbReference type="EMBL" id="JWZT01004669">
    <property type="protein sequence ID" value="KII63428.1"/>
    <property type="molecule type" value="Genomic_DNA"/>
</dbReference>
<keyword evidence="2" id="KW-1185">Reference proteome</keyword>
<name>A0A0C2IDN0_THEKT</name>
<organism evidence="1 2">
    <name type="scientific">Thelohanellus kitauei</name>
    <name type="common">Myxosporean</name>
    <dbReference type="NCBI Taxonomy" id="669202"/>
    <lineage>
        <taxon>Eukaryota</taxon>
        <taxon>Metazoa</taxon>
        <taxon>Cnidaria</taxon>
        <taxon>Myxozoa</taxon>
        <taxon>Myxosporea</taxon>
        <taxon>Bivalvulida</taxon>
        <taxon>Platysporina</taxon>
        <taxon>Myxobolidae</taxon>
        <taxon>Thelohanellus</taxon>
    </lineage>
</organism>
<evidence type="ECO:0000313" key="2">
    <source>
        <dbReference type="Proteomes" id="UP000031668"/>
    </source>
</evidence>
<dbReference type="Proteomes" id="UP000031668">
    <property type="component" value="Unassembled WGS sequence"/>
</dbReference>
<sequence>MMGIPTPILTKYVKLLAPISAILIIMSIGTSSSLNYCMHPNGDVMQHFGFFDTCDSKNCDILDGLKDIDSRKHSGCGFLISGSLVCALLQYFIGDISEGVACGLK</sequence>
<reference evidence="1 2" key="1">
    <citation type="journal article" date="2014" name="Genome Biol. Evol.">
        <title>The genome of the myxosporean Thelohanellus kitauei shows adaptations to nutrient acquisition within its fish host.</title>
        <authorList>
            <person name="Yang Y."/>
            <person name="Xiong J."/>
            <person name="Zhou Z."/>
            <person name="Huo F."/>
            <person name="Miao W."/>
            <person name="Ran C."/>
            <person name="Liu Y."/>
            <person name="Zhang J."/>
            <person name="Feng J."/>
            <person name="Wang M."/>
            <person name="Wang M."/>
            <person name="Wang L."/>
            <person name="Yao B."/>
        </authorList>
    </citation>
    <scope>NUCLEOTIDE SEQUENCE [LARGE SCALE GENOMIC DNA]</scope>
    <source>
        <strain evidence="1">Wuqing</strain>
    </source>
</reference>
<proteinExistence type="predicted"/>
<accession>A0A0C2IDN0</accession>